<proteinExistence type="predicted"/>
<feature type="domain" description="YcaO" evidence="2">
    <location>
        <begin position="75"/>
        <end position="427"/>
    </location>
</feature>
<dbReference type="InterPro" id="IPR019734">
    <property type="entry name" value="TPR_rpt"/>
</dbReference>
<dbReference type="Gene3D" id="3.30.160.660">
    <property type="match status" value="1"/>
</dbReference>
<dbReference type="AlphaFoldDB" id="S7TDN9"/>
<dbReference type="STRING" id="1121439.dsat_2590"/>
<accession>S7TDN9</accession>
<dbReference type="Gene3D" id="1.25.40.10">
    <property type="entry name" value="Tetratricopeptide repeat domain"/>
    <property type="match status" value="1"/>
</dbReference>
<dbReference type="OrthoDB" id="5380721at2"/>
<dbReference type="SUPFAM" id="SSF48452">
    <property type="entry name" value="TPR-like"/>
    <property type="match status" value="1"/>
</dbReference>
<protein>
    <submittedName>
        <fullName evidence="3">YcaO-domain protein</fullName>
    </submittedName>
</protein>
<dbReference type="SMART" id="SM00028">
    <property type="entry name" value="TPR"/>
    <property type="match status" value="3"/>
</dbReference>
<dbReference type="Pfam" id="PF02624">
    <property type="entry name" value="YcaO"/>
    <property type="match status" value="1"/>
</dbReference>
<reference evidence="3 4" key="1">
    <citation type="journal article" date="2013" name="Genome Announc.">
        <title>Draft genome sequences for three mercury-methylating, sulfate-reducing bacteria.</title>
        <authorList>
            <person name="Brown S.D."/>
            <person name="Hurt R.A.Jr."/>
            <person name="Gilmour C.C."/>
            <person name="Elias D.A."/>
        </authorList>
    </citation>
    <scope>NUCLEOTIDE SEQUENCE [LARGE SCALE GENOMIC DNA]</scope>
    <source>
        <strain evidence="3 4">DSM 16529</strain>
    </source>
</reference>
<dbReference type="PANTHER" id="PTHR37809">
    <property type="entry name" value="RIBOSOMAL PROTEIN S12 METHYLTHIOTRANSFERASE ACCESSORY FACTOR YCAO"/>
    <property type="match status" value="1"/>
</dbReference>
<gene>
    <name evidence="3" type="ORF">dsat_2590</name>
</gene>
<evidence type="ECO:0000313" key="4">
    <source>
        <dbReference type="Proteomes" id="UP000014975"/>
    </source>
</evidence>
<dbReference type="eggNOG" id="COG0457">
    <property type="taxonomic scope" value="Bacteria"/>
</dbReference>
<evidence type="ECO:0000256" key="1">
    <source>
        <dbReference type="PROSITE-ProRule" id="PRU00339"/>
    </source>
</evidence>
<sequence length="573" mass="62451">MRKLASCLKTYTKDQDKAISPVETVAKVRALLAEKAEGVLAGTKRIDTGRLGIPVYISLYGPKARVLTPSHKQMGKGASPEQAEASALMELVERYSFFAFFDNEKNFQEMTWSEAEAVFGEALMPISEILLSVGETMDEDKARMLLDLLPWRFCPAMHVPSGEMRYVPANWFKLLNEFNGSSAGNTLEESLLQGGCELVERHVSAVIDDAQPADLPTIRPATNDPALAGLLGCFTSNGVQVWMKDFSLGFPVPTVGAVAYDPSTFPALSEIVLTAGTASSPIKAAVRALTEVAQLAGDFESAARYEPSGLYKPRDMDDAAWLTKGGEVDLAALPSVEHDDIREELRALADGLMTMGYPLYSIDTSHPDLGVPTNYNFAPGLRFRERSREACLGLYVGRRLCEERDQETAVRGLKVIESVYPDAHFLPFFEGLAALNAGDPGLAFIKFDAALPRQKGDEDTSLCAFYAGYSLSQLGDCAGALPYLDKAIALEAGAKEFFNLRGVCRFKQMEYTAAAEDFGAALDLDAGSAVDLANLGLCHKFSGRHEEAREYLGKALEMDPSLEFAREHLRQIS</sequence>
<dbReference type="PANTHER" id="PTHR37809:SF1">
    <property type="entry name" value="RIBOSOMAL PROTEIN S12 METHYLTHIOTRANSFERASE ACCESSORY FACTOR YCAO"/>
    <property type="match status" value="1"/>
</dbReference>
<dbReference type="eggNOG" id="COG1944">
    <property type="taxonomic scope" value="Bacteria"/>
</dbReference>
<dbReference type="InterPro" id="IPR011990">
    <property type="entry name" value="TPR-like_helical_dom_sf"/>
</dbReference>
<dbReference type="NCBIfam" id="TIGR00702">
    <property type="entry name" value="YcaO-type kinase domain"/>
    <property type="match status" value="1"/>
</dbReference>
<dbReference type="PROSITE" id="PS50005">
    <property type="entry name" value="TPR"/>
    <property type="match status" value="1"/>
</dbReference>
<dbReference type="Pfam" id="PF13181">
    <property type="entry name" value="TPR_8"/>
    <property type="match status" value="1"/>
</dbReference>
<comment type="caution">
    <text evidence="3">The sequence shown here is derived from an EMBL/GenBank/DDBJ whole genome shotgun (WGS) entry which is preliminary data.</text>
</comment>
<dbReference type="PROSITE" id="PS51664">
    <property type="entry name" value="YCAO"/>
    <property type="match status" value="1"/>
</dbReference>
<evidence type="ECO:0000259" key="2">
    <source>
        <dbReference type="PROSITE" id="PS51664"/>
    </source>
</evidence>
<keyword evidence="4" id="KW-1185">Reference proteome</keyword>
<dbReference type="Proteomes" id="UP000014975">
    <property type="component" value="Unassembled WGS sequence"/>
</dbReference>
<dbReference type="Gene3D" id="3.30.1330.230">
    <property type="match status" value="1"/>
</dbReference>
<organism evidence="3 4">
    <name type="scientific">Alkalidesulfovibrio alkalitolerans DSM 16529</name>
    <dbReference type="NCBI Taxonomy" id="1121439"/>
    <lineage>
        <taxon>Bacteria</taxon>
        <taxon>Pseudomonadati</taxon>
        <taxon>Thermodesulfobacteriota</taxon>
        <taxon>Desulfovibrionia</taxon>
        <taxon>Desulfovibrionales</taxon>
        <taxon>Desulfovibrionaceae</taxon>
        <taxon>Alkalidesulfovibrio</taxon>
    </lineage>
</organism>
<feature type="repeat" description="TPR" evidence="1">
    <location>
        <begin position="529"/>
        <end position="562"/>
    </location>
</feature>
<dbReference type="PATRIC" id="fig|1121439.3.peg.991"/>
<name>S7TDN9_9BACT</name>
<dbReference type="RefSeq" id="WP_020886475.1">
    <property type="nucleotide sequence ID" value="NZ_ATHI01000006.1"/>
</dbReference>
<keyword evidence="1" id="KW-0802">TPR repeat</keyword>
<dbReference type="EMBL" id="ATHI01000006">
    <property type="protein sequence ID" value="EPR34771.1"/>
    <property type="molecule type" value="Genomic_DNA"/>
</dbReference>
<evidence type="ECO:0000313" key="3">
    <source>
        <dbReference type="EMBL" id="EPR34771.1"/>
    </source>
</evidence>
<dbReference type="InterPro" id="IPR003776">
    <property type="entry name" value="YcaO-like_dom"/>
</dbReference>
<dbReference type="Gene3D" id="3.30.40.250">
    <property type="match status" value="1"/>
</dbReference>